<organism evidence="1 2">
    <name type="scientific">Portunus trituberculatus</name>
    <name type="common">Swimming crab</name>
    <name type="synonym">Neptunus trituberculatus</name>
    <dbReference type="NCBI Taxonomy" id="210409"/>
    <lineage>
        <taxon>Eukaryota</taxon>
        <taxon>Metazoa</taxon>
        <taxon>Ecdysozoa</taxon>
        <taxon>Arthropoda</taxon>
        <taxon>Crustacea</taxon>
        <taxon>Multicrustacea</taxon>
        <taxon>Malacostraca</taxon>
        <taxon>Eumalacostraca</taxon>
        <taxon>Eucarida</taxon>
        <taxon>Decapoda</taxon>
        <taxon>Pleocyemata</taxon>
        <taxon>Brachyura</taxon>
        <taxon>Eubrachyura</taxon>
        <taxon>Portunoidea</taxon>
        <taxon>Portunidae</taxon>
        <taxon>Portuninae</taxon>
        <taxon>Portunus</taxon>
    </lineage>
</organism>
<dbReference type="Proteomes" id="UP000324222">
    <property type="component" value="Unassembled WGS sequence"/>
</dbReference>
<comment type="caution">
    <text evidence="1">The sequence shown here is derived from an EMBL/GenBank/DDBJ whole genome shotgun (WGS) entry which is preliminary data.</text>
</comment>
<dbReference type="EMBL" id="VSRR010005365">
    <property type="protein sequence ID" value="MPC42253.1"/>
    <property type="molecule type" value="Genomic_DNA"/>
</dbReference>
<gene>
    <name evidence="1" type="ORF">E2C01_035870</name>
</gene>
<sequence>MQKQRYAGMKDEELITHFTLFTYCGGDGLEEGPLGLSLCEKGTFTLAVWSRDSAARQTAASKTCDQIPSTSSPYEKRLVVETGELLQGTQLGSFVIWSLMRKLLPLLLF</sequence>
<evidence type="ECO:0000313" key="2">
    <source>
        <dbReference type="Proteomes" id="UP000324222"/>
    </source>
</evidence>
<keyword evidence="2" id="KW-1185">Reference proteome</keyword>
<name>A0A5B7FAW0_PORTR</name>
<evidence type="ECO:0000313" key="1">
    <source>
        <dbReference type="EMBL" id="MPC42253.1"/>
    </source>
</evidence>
<reference evidence="1 2" key="1">
    <citation type="submission" date="2019-05" db="EMBL/GenBank/DDBJ databases">
        <title>Another draft genome of Portunus trituberculatus and its Hox gene families provides insights of decapod evolution.</title>
        <authorList>
            <person name="Jeong J.-H."/>
            <person name="Song I."/>
            <person name="Kim S."/>
            <person name="Choi T."/>
            <person name="Kim D."/>
            <person name="Ryu S."/>
            <person name="Kim W."/>
        </authorList>
    </citation>
    <scope>NUCLEOTIDE SEQUENCE [LARGE SCALE GENOMIC DNA]</scope>
    <source>
        <tissue evidence="1">Muscle</tissue>
    </source>
</reference>
<protein>
    <submittedName>
        <fullName evidence="1">Uncharacterized protein</fullName>
    </submittedName>
</protein>
<dbReference type="AlphaFoldDB" id="A0A5B7FAW0"/>
<proteinExistence type="predicted"/>
<accession>A0A5B7FAW0</accession>